<dbReference type="InterPro" id="IPR013132">
    <property type="entry name" value="PseI/NeuA/B-like_N"/>
</dbReference>
<evidence type="ECO:0000259" key="1">
    <source>
        <dbReference type="Pfam" id="PF03102"/>
    </source>
</evidence>
<protein>
    <recommendedName>
        <fullName evidence="1">PseI/NeuA/B-like domain-containing protein</fullName>
    </recommendedName>
</protein>
<dbReference type="PANTHER" id="PTHR42966">
    <property type="entry name" value="N-ACETYLNEURAMINATE SYNTHASE"/>
    <property type="match status" value="1"/>
</dbReference>
<sequence length="87" mass="9621">MNAFFGNSRPCFVIAEIGANHDGDLDVCLRSIEAAREAGADAVKLQHYRAAELVADVDRVWSWGPEGRRVEERVGSMFDRLSLGREG</sequence>
<feature type="non-terminal residue" evidence="2">
    <location>
        <position position="87"/>
    </location>
</feature>
<dbReference type="EMBL" id="BARS01038233">
    <property type="protein sequence ID" value="GAG20281.1"/>
    <property type="molecule type" value="Genomic_DNA"/>
</dbReference>
<dbReference type="SUPFAM" id="SSF51569">
    <property type="entry name" value="Aldolase"/>
    <property type="match status" value="1"/>
</dbReference>
<feature type="domain" description="PseI/NeuA/B-like" evidence="1">
    <location>
        <begin position="32"/>
        <end position="86"/>
    </location>
</feature>
<dbReference type="InterPro" id="IPR051690">
    <property type="entry name" value="PseI-like"/>
</dbReference>
<dbReference type="AlphaFoldDB" id="X0X5K2"/>
<reference evidence="2" key="1">
    <citation type="journal article" date="2014" name="Front. Microbiol.">
        <title>High frequency of phylogenetically diverse reductive dehalogenase-homologous genes in deep subseafloor sedimentary metagenomes.</title>
        <authorList>
            <person name="Kawai M."/>
            <person name="Futagami T."/>
            <person name="Toyoda A."/>
            <person name="Takaki Y."/>
            <person name="Nishi S."/>
            <person name="Hori S."/>
            <person name="Arai W."/>
            <person name="Tsubouchi T."/>
            <person name="Morono Y."/>
            <person name="Uchiyama I."/>
            <person name="Ito T."/>
            <person name="Fujiyama A."/>
            <person name="Inagaki F."/>
            <person name="Takami H."/>
        </authorList>
    </citation>
    <scope>NUCLEOTIDE SEQUENCE</scope>
    <source>
        <strain evidence="2">Expedition CK06-06</strain>
    </source>
</reference>
<proteinExistence type="predicted"/>
<dbReference type="InterPro" id="IPR013785">
    <property type="entry name" value="Aldolase_TIM"/>
</dbReference>
<dbReference type="Pfam" id="PF03102">
    <property type="entry name" value="NeuB"/>
    <property type="match status" value="1"/>
</dbReference>
<evidence type="ECO:0000313" key="2">
    <source>
        <dbReference type="EMBL" id="GAG20281.1"/>
    </source>
</evidence>
<dbReference type="Gene3D" id="3.20.20.70">
    <property type="entry name" value="Aldolase class I"/>
    <property type="match status" value="1"/>
</dbReference>
<comment type="caution">
    <text evidence="2">The sequence shown here is derived from an EMBL/GenBank/DDBJ whole genome shotgun (WGS) entry which is preliminary data.</text>
</comment>
<organism evidence="2">
    <name type="scientific">marine sediment metagenome</name>
    <dbReference type="NCBI Taxonomy" id="412755"/>
    <lineage>
        <taxon>unclassified sequences</taxon>
        <taxon>metagenomes</taxon>
        <taxon>ecological metagenomes</taxon>
    </lineage>
</organism>
<accession>X0X5K2</accession>
<gene>
    <name evidence="2" type="ORF">S01H1_58525</name>
</gene>
<dbReference type="GO" id="GO:0016051">
    <property type="term" value="P:carbohydrate biosynthetic process"/>
    <property type="evidence" value="ECO:0007669"/>
    <property type="project" value="InterPro"/>
</dbReference>
<dbReference type="PANTHER" id="PTHR42966:SF1">
    <property type="entry name" value="SIALIC ACID SYNTHASE"/>
    <property type="match status" value="1"/>
</dbReference>
<name>X0X5K2_9ZZZZ</name>
<dbReference type="GO" id="GO:0047444">
    <property type="term" value="F:N-acylneuraminate-9-phosphate synthase activity"/>
    <property type="evidence" value="ECO:0007669"/>
    <property type="project" value="TreeGrafter"/>
</dbReference>